<feature type="domain" description="Tyr recombinase" evidence="6">
    <location>
        <begin position="371"/>
        <end position="589"/>
    </location>
</feature>
<name>A0A6C2CG17_9RHOO</name>
<evidence type="ECO:0000256" key="2">
    <source>
        <dbReference type="ARBA" id="ARBA00022908"/>
    </source>
</evidence>
<protein>
    <submittedName>
        <fullName evidence="8">Integrase</fullName>
    </submittedName>
</protein>
<dbReference type="Pfam" id="PF12482">
    <property type="entry name" value="DUF3701"/>
    <property type="match status" value="1"/>
</dbReference>
<keyword evidence="9" id="KW-1185">Reference proteome</keyword>
<evidence type="ECO:0000256" key="5">
    <source>
        <dbReference type="PROSITE-ProRule" id="PRU01248"/>
    </source>
</evidence>
<dbReference type="Pfam" id="PF00589">
    <property type="entry name" value="Phage_integrase"/>
    <property type="match status" value="1"/>
</dbReference>
<dbReference type="Proteomes" id="UP000389128">
    <property type="component" value="Unassembled WGS sequence"/>
</dbReference>
<evidence type="ECO:0000313" key="8">
    <source>
        <dbReference type="EMBL" id="TYC52931.1"/>
    </source>
</evidence>
<keyword evidence="3 5" id="KW-0238">DNA-binding</keyword>
<dbReference type="InterPro" id="IPR011010">
    <property type="entry name" value="DNA_brk_join_enz"/>
</dbReference>
<dbReference type="InterPro" id="IPR013762">
    <property type="entry name" value="Integrase-like_cat_sf"/>
</dbReference>
<comment type="similarity">
    <text evidence="1">Belongs to the 'phage' integrase family.</text>
</comment>
<dbReference type="CDD" id="cd00397">
    <property type="entry name" value="DNA_BRE_C"/>
    <property type="match status" value="1"/>
</dbReference>
<dbReference type="Gene3D" id="1.10.443.10">
    <property type="entry name" value="Intergrase catalytic core"/>
    <property type="match status" value="1"/>
</dbReference>
<dbReference type="GO" id="GO:0003677">
    <property type="term" value="F:DNA binding"/>
    <property type="evidence" value="ECO:0007669"/>
    <property type="project" value="UniProtKB-UniRule"/>
</dbReference>
<dbReference type="PROSITE" id="PS51900">
    <property type="entry name" value="CB"/>
    <property type="match status" value="1"/>
</dbReference>
<reference evidence="8 9" key="1">
    <citation type="submission" date="2019-01" db="EMBL/GenBank/DDBJ databases">
        <title>Zoogloea oleivorans genome sequencing and assembly.</title>
        <authorList>
            <person name="Tancsics A."/>
            <person name="Farkas M."/>
            <person name="Kriszt B."/>
            <person name="Maroti G."/>
            <person name="Horvath B."/>
        </authorList>
    </citation>
    <scope>NUCLEOTIDE SEQUENCE [LARGE SCALE GENOMIC DNA]</scope>
    <source>
        <strain evidence="8 9">Buc</strain>
    </source>
</reference>
<evidence type="ECO:0000256" key="3">
    <source>
        <dbReference type="ARBA" id="ARBA00023125"/>
    </source>
</evidence>
<dbReference type="InterPro" id="IPR002104">
    <property type="entry name" value="Integrase_catalytic"/>
</dbReference>
<dbReference type="InterPro" id="IPR010998">
    <property type="entry name" value="Integrase_recombinase_N"/>
</dbReference>
<dbReference type="GO" id="GO:0006310">
    <property type="term" value="P:DNA recombination"/>
    <property type="evidence" value="ECO:0007669"/>
    <property type="project" value="UniProtKB-KW"/>
</dbReference>
<feature type="domain" description="Core-binding (CB)" evidence="7">
    <location>
        <begin position="234"/>
        <end position="337"/>
    </location>
</feature>
<evidence type="ECO:0000259" key="7">
    <source>
        <dbReference type="PROSITE" id="PS51900"/>
    </source>
</evidence>
<dbReference type="RefSeq" id="WP_148581220.1">
    <property type="nucleotide sequence ID" value="NZ_SDKK01000029.1"/>
</dbReference>
<dbReference type="PANTHER" id="PTHR30349:SF41">
    <property type="entry name" value="INTEGRASE_RECOMBINASE PROTEIN MJ0367-RELATED"/>
    <property type="match status" value="1"/>
</dbReference>
<dbReference type="InterPro" id="IPR022169">
    <property type="entry name" value="DUF3701"/>
</dbReference>
<evidence type="ECO:0000259" key="6">
    <source>
        <dbReference type="PROSITE" id="PS51898"/>
    </source>
</evidence>
<dbReference type="Gene3D" id="1.10.150.130">
    <property type="match status" value="1"/>
</dbReference>
<dbReference type="AlphaFoldDB" id="A0A6C2CG17"/>
<comment type="caution">
    <text evidence="8">The sequence shown here is derived from an EMBL/GenBank/DDBJ whole genome shotgun (WGS) entry which is preliminary data.</text>
</comment>
<dbReference type="InterPro" id="IPR050090">
    <property type="entry name" value="Tyrosine_recombinase_XerCD"/>
</dbReference>
<accession>A0A6C2CG17</accession>
<keyword evidence="2" id="KW-0229">DNA integration</keyword>
<evidence type="ECO:0000256" key="4">
    <source>
        <dbReference type="ARBA" id="ARBA00023172"/>
    </source>
</evidence>
<proteinExistence type="inferred from homology"/>
<dbReference type="GO" id="GO:0015074">
    <property type="term" value="P:DNA integration"/>
    <property type="evidence" value="ECO:0007669"/>
    <property type="project" value="UniProtKB-KW"/>
</dbReference>
<organism evidence="8 9">
    <name type="scientific">Zoogloea oleivorans</name>
    <dbReference type="NCBI Taxonomy" id="1552750"/>
    <lineage>
        <taxon>Bacteria</taxon>
        <taxon>Pseudomonadati</taxon>
        <taxon>Pseudomonadota</taxon>
        <taxon>Betaproteobacteria</taxon>
        <taxon>Rhodocyclales</taxon>
        <taxon>Zoogloeaceae</taxon>
        <taxon>Zoogloea</taxon>
    </lineage>
</organism>
<keyword evidence="4" id="KW-0233">DNA recombination</keyword>
<dbReference type="InterPro" id="IPR044068">
    <property type="entry name" value="CB"/>
</dbReference>
<dbReference type="PANTHER" id="PTHR30349">
    <property type="entry name" value="PHAGE INTEGRASE-RELATED"/>
    <property type="match status" value="1"/>
</dbReference>
<dbReference type="SUPFAM" id="SSF56349">
    <property type="entry name" value="DNA breaking-rejoining enzymes"/>
    <property type="match status" value="1"/>
</dbReference>
<evidence type="ECO:0000313" key="9">
    <source>
        <dbReference type="Proteomes" id="UP000389128"/>
    </source>
</evidence>
<evidence type="ECO:0000256" key="1">
    <source>
        <dbReference type="ARBA" id="ARBA00008857"/>
    </source>
</evidence>
<gene>
    <name evidence="8" type="ORF">ETQ85_22040</name>
</gene>
<sequence>MAQNIDVASAIPRYTRADFTALRASLNKLPIAFIASNYYTEEDLEALGCETLAGLQDRLDAMRDHLVERASVANPHSAEGLRNARKSARWSQVALKYLFQAAEFSSSQPQRQDALSAWLKPRVARHLRNEGVRTLQDLLTLIEARGPTWWRPIPRLGQGKAGALLRWLTKHEQTLGVLSVEDTKQVPMTGNLVPITLRPSNPILVPLEGMLLPGELDGSQGLNRAPHFSLIEARNDLEAIESYLIKFRAQEKTRRAYRRELERLLLWSIYKRKKPLSSLLVEDSEAFKDFLAEPDPTWCGPKTSRWSVRWKPFEGTLSPKSQLYAITVIRAFFAWLVNVRYLGGNPWVAIGNPVTEVALLPMQIDKALPEALWSALAGTDGYLDQAIRNAEAKHKGQLRLAKAALLLIGHSGLRREEAATAKRENLKKIQGHALYELAVLGKRSKWRTVFLPSEVVHALQTHWCDRGDDQEKDGFVLSPLVIPPTTQAIRKHLAGDNNKGKGFSVDGLGRLITRSLKQVADDVKIAMSDAERESLATRGVHAFRHTFGTLSVAKGLPLDVLQRVLGHASLQTTSIYVQAERQRSIEEMGLLFERQKTKNN</sequence>
<dbReference type="OrthoDB" id="8610787at2"/>
<dbReference type="PROSITE" id="PS51898">
    <property type="entry name" value="TYR_RECOMBINASE"/>
    <property type="match status" value="1"/>
</dbReference>
<dbReference type="EMBL" id="SDKK01000029">
    <property type="protein sequence ID" value="TYC52931.1"/>
    <property type="molecule type" value="Genomic_DNA"/>
</dbReference>